<keyword evidence="4" id="KW-0788">Thiol protease</keyword>
<evidence type="ECO:0000256" key="3">
    <source>
        <dbReference type="ARBA" id="ARBA00022801"/>
    </source>
</evidence>
<evidence type="ECO:0000259" key="8">
    <source>
        <dbReference type="SMART" id="SM00848"/>
    </source>
</evidence>
<dbReference type="AlphaFoldDB" id="A0A3R7EU54"/>
<dbReference type="PROSITE" id="PS00640">
    <property type="entry name" value="THIOL_PROTEASE_ASN"/>
    <property type="match status" value="1"/>
</dbReference>
<keyword evidence="5" id="KW-0865">Zymogen</keyword>
<dbReference type="GO" id="GO:0006508">
    <property type="term" value="P:proteolysis"/>
    <property type="evidence" value="ECO:0007669"/>
    <property type="project" value="UniProtKB-KW"/>
</dbReference>
<reference evidence="9 10" key="1">
    <citation type="journal article" date="2018" name="Biotechnol. Adv.">
        <title>Improved genomic resources and new bioinformatic workflow for the carcinogenic parasite Clonorchis sinensis: Biotechnological implications.</title>
        <authorList>
            <person name="Wang D."/>
            <person name="Korhonen P.K."/>
            <person name="Gasser R.B."/>
            <person name="Young N.D."/>
        </authorList>
    </citation>
    <scope>NUCLEOTIDE SEQUENCE [LARGE SCALE GENOMIC DNA]</scope>
    <source>
        <strain evidence="9">Cs-k2</strain>
    </source>
</reference>
<evidence type="ECO:0000313" key="10">
    <source>
        <dbReference type="Proteomes" id="UP000286415"/>
    </source>
</evidence>
<dbReference type="SMART" id="SM00848">
    <property type="entry name" value="Inhibitor_I29"/>
    <property type="match status" value="1"/>
</dbReference>
<dbReference type="InterPro" id="IPR000169">
    <property type="entry name" value="Pept_cys_AS"/>
</dbReference>
<dbReference type="InterPro" id="IPR013128">
    <property type="entry name" value="Peptidase_C1A"/>
</dbReference>
<evidence type="ECO:0000256" key="6">
    <source>
        <dbReference type="ARBA" id="ARBA00023157"/>
    </source>
</evidence>
<keyword evidence="3" id="KW-0378">Hydrolase</keyword>
<dbReference type="PRINTS" id="PR00705">
    <property type="entry name" value="PAPAIN"/>
</dbReference>
<feature type="domain" description="Cathepsin propeptide inhibitor" evidence="8">
    <location>
        <begin position="32"/>
        <end position="88"/>
    </location>
</feature>
<proteinExistence type="inferred from homology"/>
<evidence type="ECO:0000256" key="4">
    <source>
        <dbReference type="ARBA" id="ARBA00022807"/>
    </source>
</evidence>
<dbReference type="InterPro" id="IPR038765">
    <property type="entry name" value="Papain-like_cys_pep_sf"/>
</dbReference>
<dbReference type="CDD" id="cd02248">
    <property type="entry name" value="Peptidase_C1A"/>
    <property type="match status" value="1"/>
</dbReference>
<dbReference type="InParanoid" id="A0A3R7EU54"/>
<dbReference type="InterPro" id="IPR000668">
    <property type="entry name" value="Peptidase_C1A_C"/>
</dbReference>
<dbReference type="SMART" id="SM00645">
    <property type="entry name" value="Pept_C1"/>
    <property type="match status" value="1"/>
</dbReference>
<dbReference type="SUPFAM" id="SSF54001">
    <property type="entry name" value="Cysteine proteinases"/>
    <property type="match status" value="1"/>
</dbReference>
<dbReference type="Pfam" id="PF08246">
    <property type="entry name" value="Inhibitor_I29"/>
    <property type="match status" value="1"/>
</dbReference>
<dbReference type="InterPro" id="IPR039417">
    <property type="entry name" value="Peptidase_C1A_papain-like"/>
</dbReference>
<evidence type="ECO:0000256" key="1">
    <source>
        <dbReference type="ARBA" id="ARBA00008455"/>
    </source>
</evidence>
<dbReference type="PANTHER" id="PTHR12411">
    <property type="entry name" value="CYSTEINE PROTEASE FAMILY C1-RELATED"/>
    <property type="match status" value="1"/>
</dbReference>
<dbReference type="PROSITE" id="PS00639">
    <property type="entry name" value="THIOL_PROTEASE_HIS"/>
    <property type="match status" value="1"/>
</dbReference>
<dbReference type="InterPro" id="IPR025661">
    <property type="entry name" value="Pept_asp_AS"/>
</dbReference>
<dbReference type="OrthoDB" id="387093at2759"/>
<dbReference type="GO" id="GO:0008234">
    <property type="term" value="F:cysteine-type peptidase activity"/>
    <property type="evidence" value="ECO:0007669"/>
    <property type="project" value="UniProtKB-KW"/>
</dbReference>
<dbReference type="STRING" id="79923.A0A3R7EU54"/>
<comment type="caution">
    <text evidence="9">The sequence shown here is derived from an EMBL/GenBank/DDBJ whole genome shotgun (WGS) entry which is preliminary data.</text>
</comment>
<feature type="domain" description="Peptidase C1A papain C-terminal" evidence="7">
    <location>
        <begin position="115"/>
        <end position="326"/>
    </location>
</feature>
<sequence length="328" mass="36810">MRLFVCCVLVTTIWSALARTTQVEPDNARALYEEFKLKYKKTYSNDDDELRFEIFKDNLLRAKRLQEMEQGTAQYGVTQFSDLTSEEFKTRYLRMRFDGPIVSEDLTPEEDVTMDNEKFDWREHGAVGPVLDQGKCGSCWAFSVIGNVVGQWFRKTGHLLALSEQQLVDCDHLDKGCNGGYPPKTYGEIEKMGGLELASDYPYTGVDGICYMNQSKFVAYVNDSTVLPLSEKIQAQKLKEIGPLSSALNAVLLQFYLGGIIFPIPFLCNPHGLNHAVLTVGYGTEFGIPYWIVKNSWGVGFGEKGYFRIFRGAGTCGINLVVSTAIID</sequence>
<dbReference type="InterPro" id="IPR013201">
    <property type="entry name" value="Prot_inhib_I29"/>
</dbReference>
<gene>
    <name evidence="9" type="ORF">CSKR_109676</name>
</gene>
<protein>
    <submittedName>
        <fullName evidence="9">Cathepsin L</fullName>
    </submittedName>
</protein>
<dbReference type="EMBL" id="NIRI02000042">
    <property type="protein sequence ID" value="KAG5448401.1"/>
    <property type="molecule type" value="Genomic_DNA"/>
</dbReference>
<dbReference type="InterPro" id="IPR025660">
    <property type="entry name" value="Pept_his_AS"/>
</dbReference>
<dbReference type="Gene3D" id="1.10.287.2250">
    <property type="match status" value="1"/>
</dbReference>
<name>A0A3R7EU54_CLOSI</name>
<accession>A0A3R7EU54</accession>
<keyword evidence="10" id="KW-1185">Reference proteome</keyword>
<keyword evidence="2" id="KW-0645">Protease</keyword>
<dbReference type="Proteomes" id="UP000286415">
    <property type="component" value="Unassembled WGS sequence"/>
</dbReference>
<reference evidence="9 10" key="2">
    <citation type="journal article" date="2021" name="Genomics">
        <title>High-quality reference genome for Clonorchis sinensis.</title>
        <authorList>
            <person name="Young N.D."/>
            <person name="Stroehlein A.J."/>
            <person name="Kinkar L."/>
            <person name="Wang T."/>
            <person name="Sohn W.M."/>
            <person name="Chang B.C.H."/>
            <person name="Kaur P."/>
            <person name="Weisz D."/>
            <person name="Dudchenko O."/>
            <person name="Aiden E.L."/>
            <person name="Korhonen P.K."/>
            <person name="Gasser R.B."/>
        </authorList>
    </citation>
    <scope>NUCLEOTIDE SEQUENCE [LARGE SCALE GENOMIC DNA]</scope>
    <source>
        <strain evidence="9">Cs-k2</strain>
    </source>
</reference>
<dbReference type="Pfam" id="PF00112">
    <property type="entry name" value="Peptidase_C1"/>
    <property type="match status" value="1"/>
</dbReference>
<evidence type="ECO:0000256" key="2">
    <source>
        <dbReference type="ARBA" id="ARBA00022670"/>
    </source>
</evidence>
<dbReference type="PROSITE" id="PS00139">
    <property type="entry name" value="THIOL_PROTEASE_CYS"/>
    <property type="match status" value="1"/>
</dbReference>
<evidence type="ECO:0000313" key="9">
    <source>
        <dbReference type="EMBL" id="KAG5448401.1"/>
    </source>
</evidence>
<keyword evidence="6" id="KW-1015">Disulfide bond</keyword>
<evidence type="ECO:0000259" key="7">
    <source>
        <dbReference type="SMART" id="SM00645"/>
    </source>
</evidence>
<organism evidence="9 10">
    <name type="scientific">Clonorchis sinensis</name>
    <name type="common">Chinese liver fluke</name>
    <dbReference type="NCBI Taxonomy" id="79923"/>
    <lineage>
        <taxon>Eukaryota</taxon>
        <taxon>Metazoa</taxon>
        <taxon>Spiralia</taxon>
        <taxon>Lophotrochozoa</taxon>
        <taxon>Platyhelminthes</taxon>
        <taxon>Trematoda</taxon>
        <taxon>Digenea</taxon>
        <taxon>Opisthorchiida</taxon>
        <taxon>Opisthorchiata</taxon>
        <taxon>Opisthorchiidae</taxon>
        <taxon>Clonorchis</taxon>
    </lineage>
</organism>
<evidence type="ECO:0000256" key="5">
    <source>
        <dbReference type="ARBA" id="ARBA00023145"/>
    </source>
</evidence>
<comment type="similarity">
    <text evidence="1">Belongs to the peptidase C1 family.</text>
</comment>
<dbReference type="Gene3D" id="3.90.70.10">
    <property type="entry name" value="Cysteine proteinases"/>
    <property type="match status" value="1"/>
</dbReference>